<evidence type="ECO:0000259" key="4">
    <source>
        <dbReference type="PROSITE" id="PS50181"/>
    </source>
</evidence>
<comment type="pathway">
    <text evidence="1">Protein modification; protein ubiquitination.</text>
</comment>
<dbReference type="PROSITE" id="PS51087">
    <property type="entry name" value="APAG"/>
    <property type="match status" value="1"/>
</dbReference>
<dbReference type="InterPro" id="IPR037883">
    <property type="entry name" value="Knr4/Smi1-like_sf"/>
</dbReference>
<name>A0ABM1ENE0_PRICU</name>
<dbReference type="Pfam" id="PF09346">
    <property type="entry name" value="SMI1_KNR4"/>
    <property type="match status" value="1"/>
</dbReference>
<organism evidence="6 7">
    <name type="scientific">Priapulus caudatus</name>
    <name type="common">Priapulid worm</name>
    <dbReference type="NCBI Taxonomy" id="37621"/>
    <lineage>
        <taxon>Eukaryota</taxon>
        <taxon>Metazoa</taxon>
        <taxon>Ecdysozoa</taxon>
        <taxon>Scalidophora</taxon>
        <taxon>Priapulida</taxon>
        <taxon>Priapulimorpha</taxon>
        <taxon>Priapulimorphida</taxon>
        <taxon>Priapulidae</taxon>
        <taxon>Priapulus</taxon>
    </lineage>
</organism>
<feature type="region of interest" description="Disordered" evidence="3">
    <location>
        <begin position="401"/>
        <end position="421"/>
    </location>
</feature>
<proteinExistence type="predicted"/>
<feature type="compositionally biased region" description="Basic and acidic residues" evidence="3">
    <location>
        <begin position="401"/>
        <end position="414"/>
    </location>
</feature>
<dbReference type="GeneID" id="106813969"/>
<dbReference type="InterPro" id="IPR052121">
    <property type="entry name" value="F-box_SCF_Substrate_Recog"/>
</dbReference>
<evidence type="ECO:0000256" key="1">
    <source>
        <dbReference type="ARBA" id="ARBA00004906"/>
    </source>
</evidence>
<sequence length="421" mass="47498">MESPIITLDELPSDVLIYILSHVSFRDIVSCCHQCQRLRSLCSDELLWRGQCKCVWLCDSVEGGSSWKHQFMNMYKEFGKYVNCYRRIKHSWNQIEKYLKEKCPMIYGSLKEGTTEAELAAVEEKMGATLPADLKCSYRIRNGQKLSTTNGLLGNMVISSHYRTEILLPIETAAEAYLVRCPPIQSKLIIPGDCLSSYRGRLVEIRSSISTLTDSPSRYPYACVLCQASGSGGCKNFTDWLGSYADDLERDLFPVVGGAILKFPYVDDCVETTGSFTVRVATCFLPELSSIHPPHFFFTYRITMSMRIDAPVSEICRLYTRHWFITDADGKEETVTGPGVVGEYPVMRPGTRCRWISCTTINTTQGSMRGFFTMKNLKTGEPLQIGCPTFHMQTPELETAAERQSRVTQKDSGHRVTVQAE</sequence>
<evidence type="ECO:0000313" key="7">
    <source>
        <dbReference type="RefSeq" id="XP_014673711.1"/>
    </source>
</evidence>
<keyword evidence="6" id="KW-1185">Reference proteome</keyword>
<dbReference type="CDD" id="cd22084">
    <property type="entry name" value="F-box_FBXO3"/>
    <property type="match status" value="1"/>
</dbReference>
<dbReference type="SUPFAM" id="SSF81383">
    <property type="entry name" value="F-box domain"/>
    <property type="match status" value="1"/>
</dbReference>
<protein>
    <submittedName>
        <fullName evidence="7">F-box only protein 3-like</fullName>
    </submittedName>
</protein>
<dbReference type="SUPFAM" id="SSF110069">
    <property type="entry name" value="ApaG-like"/>
    <property type="match status" value="1"/>
</dbReference>
<dbReference type="InterPro" id="IPR018958">
    <property type="entry name" value="Knr4/Smi1-like_dom"/>
</dbReference>
<dbReference type="Gene3D" id="2.60.40.1470">
    <property type="entry name" value="ApaG domain"/>
    <property type="match status" value="1"/>
</dbReference>
<dbReference type="SMART" id="SM00256">
    <property type="entry name" value="FBOX"/>
    <property type="match status" value="1"/>
</dbReference>
<gene>
    <name evidence="7" type="primary">LOC106813969</name>
</gene>
<dbReference type="SUPFAM" id="SSF160631">
    <property type="entry name" value="SMI1/KNR4-like"/>
    <property type="match status" value="1"/>
</dbReference>
<accession>A0ABM1ENE0</accession>
<dbReference type="Pfam" id="PF04379">
    <property type="entry name" value="DUF525"/>
    <property type="match status" value="1"/>
</dbReference>
<dbReference type="PANTHER" id="PTHR46550:SF1">
    <property type="entry name" value="F-BOX PROTEIN 3"/>
    <property type="match status" value="1"/>
</dbReference>
<feature type="domain" description="ApaG" evidence="5">
    <location>
        <begin position="270"/>
        <end position="399"/>
    </location>
</feature>
<dbReference type="Proteomes" id="UP000695022">
    <property type="component" value="Unplaced"/>
</dbReference>
<dbReference type="SMART" id="SM00860">
    <property type="entry name" value="SMI1_KNR4"/>
    <property type="match status" value="1"/>
</dbReference>
<dbReference type="PROSITE" id="PS50181">
    <property type="entry name" value="FBOX"/>
    <property type="match status" value="1"/>
</dbReference>
<evidence type="ECO:0000256" key="3">
    <source>
        <dbReference type="SAM" id="MobiDB-lite"/>
    </source>
</evidence>
<evidence type="ECO:0000259" key="5">
    <source>
        <dbReference type="PROSITE" id="PS51087"/>
    </source>
</evidence>
<keyword evidence="2" id="KW-0833">Ubl conjugation pathway</keyword>
<evidence type="ECO:0000313" key="6">
    <source>
        <dbReference type="Proteomes" id="UP000695022"/>
    </source>
</evidence>
<dbReference type="Gene3D" id="1.20.1280.50">
    <property type="match status" value="1"/>
</dbReference>
<feature type="domain" description="F-box" evidence="4">
    <location>
        <begin position="5"/>
        <end position="51"/>
    </location>
</feature>
<dbReference type="InterPro" id="IPR001810">
    <property type="entry name" value="F-box_dom"/>
</dbReference>
<dbReference type="RefSeq" id="XP_014673711.1">
    <property type="nucleotide sequence ID" value="XM_014818225.1"/>
</dbReference>
<dbReference type="InterPro" id="IPR036767">
    <property type="entry name" value="ApaG_sf"/>
</dbReference>
<evidence type="ECO:0000256" key="2">
    <source>
        <dbReference type="ARBA" id="ARBA00022786"/>
    </source>
</evidence>
<dbReference type="InterPro" id="IPR007474">
    <property type="entry name" value="ApaG_domain"/>
</dbReference>
<reference evidence="7" key="1">
    <citation type="submission" date="2025-08" db="UniProtKB">
        <authorList>
            <consortium name="RefSeq"/>
        </authorList>
    </citation>
    <scope>IDENTIFICATION</scope>
</reference>
<dbReference type="PANTHER" id="PTHR46550">
    <property type="entry name" value="F-BOX ONLY PROTEIN 3"/>
    <property type="match status" value="1"/>
</dbReference>
<dbReference type="Pfam" id="PF12937">
    <property type="entry name" value="F-box-like"/>
    <property type="match status" value="1"/>
</dbReference>
<dbReference type="InterPro" id="IPR036047">
    <property type="entry name" value="F-box-like_dom_sf"/>
</dbReference>